<dbReference type="AlphaFoldDB" id="A0A8J6TKV5"/>
<reference evidence="1 2" key="1">
    <citation type="submission" date="2020-08" db="EMBL/GenBank/DDBJ databases">
        <title>Bridging the membrane lipid divide: bacteria of the FCB group superphylum have the potential to synthesize archaeal ether lipids.</title>
        <authorList>
            <person name="Villanueva L."/>
            <person name="Von Meijenfeldt F.A.B."/>
            <person name="Westbye A.B."/>
            <person name="Yadav S."/>
            <person name="Hopmans E.C."/>
            <person name="Dutilh B.E."/>
            <person name="Sinninghe Damste J.S."/>
        </authorList>
    </citation>
    <scope>NUCLEOTIDE SEQUENCE [LARGE SCALE GENOMIC DNA]</scope>
    <source>
        <strain evidence="1">NIOZ-UU17</strain>
    </source>
</reference>
<name>A0A8J6TKV5_9BACT</name>
<sequence>MKLETALMILNKHLDSEMTRMPGIKGIPYDSNDIKIFKPNTEVKIYSTAQRTSAYEAVQYRPSLGTLNIVIRDGQNYFIREYGKKLAEIFDKNVRGYKGYNILVSPESKTIKWQLLKEMAEAFSLEMISEEEVKTFIEIIEQRTHVGFSSSEQSTRVYTTLFVLDVFQKLQIADSNELLIRLWKGDYDPPEALIEITEGWMLVEARRYYQVSIEAILSSFCKYISSFKSSIGDFDEFSNDVIKRFAKFKYAQSKKAQFSDIIVKNKTLKDFINKLIELCDSHAIDEITLAGRINKLKGEKKAFNYEMAHYAIILLLTLYCRFPDLKKLKSNKAIEFWRYRQAGSVKHSFRLIDKLISQWCHLPVSTGIKKIIQELSLKLHLGVSQEKWLQTGNFTFRYIRAEPTGFKLLTSMEPGMTNNKILAYIELITGLGFLKKKGSFYKLSDDGKNFLKKYL</sequence>
<protein>
    <submittedName>
        <fullName evidence="1">Uncharacterized protein</fullName>
    </submittedName>
</protein>
<gene>
    <name evidence="1" type="ORF">H8D96_11560</name>
</gene>
<dbReference type="EMBL" id="JACNIG010000230">
    <property type="protein sequence ID" value="MBC8432544.1"/>
    <property type="molecule type" value="Genomic_DNA"/>
</dbReference>
<accession>A0A8J6TKV5</accession>
<proteinExistence type="predicted"/>
<organism evidence="1 2">
    <name type="scientific">Candidatus Desulfatibia vada</name>
    <dbReference type="NCBI Taxonomy" id="2841696"/>
    <lineage>
        <taxon>Bacteria</taxon>
        <taxon>Pseudomonadati</taxon>
        <taxon>Thermodesulfobacteriota</taxon>
        <taxon>Desulfobacteria</taxon>
        <taxon>Desulfobacterales</taxon>
        <taxon>Desulfobacterales incertae sedis</taxon>
        <taxon>Candidatus Desulfatibia</taxon>
    </lineage>
</organism>
<comment type="caution">
    <text evidence="1">The sequence shown here is derived from an EMBL/GenBank/DDBJ whole genome shotgun (WGS) entry which is preliminary data.</text>
</comment>
<dbReference type="Proteomes" id="UP000605201">
    <property type="component" value="Unassembled WGS sequence"/>
</dbReference>
<evidence type="ECO:0000313" key="2">
    <source>
        <dbReference type="Proteomes" id="UP000605201"/>
    </source>
</evidence>
<evidence type="ECO:0000313" key="1">
    <source>
        <dbReference type="EMBL" id="MBC8432544.1"/>
    </source>
</evidence>